<evidence type="ECO:0000256" key="4">
    <source>
        <dbReference type="RuleBase" id="RU366034"/>
    </source>
</evidence>
<evidence type="ECO:0000313" key="6">
    <source>
        <dbReference type="Proteomes" id="UP001322277"/>
    </source>
</evidence>
<dbReference type="PANTHER" id="PTHR35201">
    <property type="entry name" value="TERPENE SYNTHASE"/>
    <property type="match status" value="1"/>
</dbReference>
<sequence length="390" mass="44063">MDVAHTESAQLISRLEGQVMIIPDLRGMISHWPSGKNVHCDVIDVLINRYLEDCDAFPQDLASVRDANPTLLASSLWPNVSKKKLSTLTLMVLWQGKLDDYIEALEYQSQAKSREFRFRVKEYIAQYLELSEGPKEPATSSIISTFQPVARMICQQYNKGEYEWAVTTAQMRTDQAVPDQRRRLKASLFEYIESTVQETRYVDSGEVPTNLKYEMLRKKTGGTGPLCSLAEFATGLQWPSFVFDSHPYKMMLQAVAIIVGLTNDLLSLGKELVRNCRGRVGWRRLTLVQRKGRILNAVPVRLWNSREGGGLASVVRSIVDDIEKAIRHFDACERRLITKSREDAVTTRKIAATLKTICTGNLTWSLACKRYNVGKPAADGSLRQELRAGE</sequence>
<gene>
    <name evidence="5" type="ORF">CDEST_03525</name>
</gene>
<dbReference type="SFLD" id="SFLDG01020">
    <property type="entry name" value="Terpene_Cyclase_Like_2"/>
    <property type="match status" value="1"/>
</dbReference>
<dbReference type="PANTHER" id="PTHR35201:SF4">
    <property type="entry name" value="BETA-PINACENE SYNTHASE-RELATED"/>
    <property type="match status" value="1"/>
</dbReference>
<dbReference type="InterPro" id="IPR008949">
    <property type="entry name" value="Isoprenoid_synthase_dom_sf"/>
</dbReference>
<evidence type="ECO:0000256" key="3">
    <source>
        <dbReference type="ARBA" id="ARBA00022842"/>
    </source>
</evidence>
<dbReference type="KEGG" id="cdet:87940028"/>
<dbReference type="GO" id="GO:0010333">
    <property type="term" value="F:terpene synthase activity"/>
    <property type="evidence" value="ECO:0007669"/>
    <property type="project" value="InterPro"/>
</dbReference>
<accession>A0AAX4I5N2</accession>
<dbReference type="AlphaFoldDB" id="A0AAX4I5N2"/>
<dbReference type="RefSeq" id="XP_062775735.1">
    <property type="nucleotide sequence ID" value="XM_062919684.1"/>
</dbReference>
<dbReference type="SUPFAM" id="SSF48576">
    <property type="entry name" value="Terpenoid synthases"/>
    <property type="match status" value="1"/>
</dbReference>
<dbReference type="InterPro" id="IPR034686">
    <property type="entry name" value="Terpene_cyclase-like_2"/>
</dbReference>
<dbReference type="GeneID" id="87940028"/>
<dbReference type="EMBL" id="CP137306">
    <property type="protein sequence ID" value="WQF78511.1"/>
    <property type="molecule type" value="Genomic_DNA"/>
</dbReference>
<proteinExistence type="inferred from homology"/>
<reference evidence="6" key="1">
    <citation type="journal article" date="2023" name="bioRxiv">
        <title>Complete genome of the Medicago anthracnose fungus, Colletotrichum destructivum, reveals a mini-chromosome-like region within a core chromosome.</title>
        <authorList>
            <person name="Lapalu N."/>
            <person name="Simon A."/>
            <person name="Lu A."/>
            <person name="Plaumann P.-L."/>
            <person name="Amselem J."/>
            <person name="Pigne S."/>
            <person name="Auger A."/>
            <person name="Koch C."/>
            <person name="Dallery J.-F."/>
            <person name="O'Connell R.J."/>
        </authorList>
    </citation>
    <scope>NUCLEOTIDE SEQUENCE [LARGE SCALE GENOMIC DNA]</scope>
    <source>
        <strain evidence="6">CBS 520.97</strain>
    </source>
</reference>
<comment type="similarity">
    <text evidence="2 4">Belongs to the terpene synthase family.</text>
</comment>
<dbReference type="SFLD" id="SFLDS00005">
    <property type="entry name" value="Isoprenoid_Synthase_Type_I"/>
    <property type="match status" value="1"/>
</dbReference>
<dbReference type="Gene3D" id="1.10.600.10">
    <property type="entry name" value="Farnesyl Diphosphate Synthase"/>
    <property type="match status" value="1"/>
</dbReference>
<name>A0AAX4I5N2_9PEZI</name>
<keyword evidence="3 4" id="KW-0460">Magnesium</keyword>
<keyword evidence="4" id="KW-0456">Lyase</keyword>
<dbReference type="GO" id="GO:0046872">
    <property type="term" value="F:metal ion binding"/>
    <property type="evidence" value="ECO:0007669"/>
    <property type="project" value="UniProtKB-KW"/>
</dbReference>
<keyword evidence="6" id="KW-1185">Reference proteome</keyword>
<dbReference type="Proteomes" id="UP001322277">
    <property type="component" value="Chromosome 2"/>
</dbReference>
<organism evidence="5 6">
    <name type="scientific">Colletotrichum destructivum</name>
    <dbReference type="NCBI Taxonomy" id="34406"/>
    <lineage>
        <taxon>Eukaryota</taxon>
        <taxon>Fungi</taxon>
        <taxon>Dikarya</taxon>
        <taxon>Ascomycota</taxon>
        <taxon>Pezizomycotina</taxon>
        <taxon>Sordariomycetes</taxon>
        <taxon>Hypocreomycetidae</taxon>
        <taxon>Glomerellales</taxon>
        <taxon>Glomerellaceae</taxon>
        <taxon>Colletotrichum</taxon>
        <taxon>Colletotrichum destructivum species complex</taxon>
    </lineage>
</organism>
<evidence type="ECO:0000256" key="2">
    <source>
        <dbReference type="ARBA" id="ARBA00006333"/>
    </source>
</evidence>
<dbReference type="Pfam" id="PF19086">
    <property type="entry name" value="Terpene_syn_C_2"/>
    <property type="match status" value="1"/>
</dbReference>
<keyword evidence="4" id="KW-0479">Metal-binding</keyword>
<dbReference type="EC" id="4.2.3.-" evidence="4"/>
<dbReference type="GO" id="GO:0008299">
    <property type="term" value="P:isoprenoid biosynthetic process"/>
    <property type="evidence" value="ECO:0007669"/>
    <property type="project" value="UniProtKB-ARBA"/>
</dbReference>
<evidence type="ECO:0000313" key="5">
    <source>
        <dbReference type="EMBL" id="WQF78511.1"/>
    </source>
</evidence>
<comment type="cofactor">
    <cofactor evidence="1 4">
        <name>Mg(2+)</name>
        <dbReference type="ChEBI" id="CHEBI:18420"/>
    </cofactor>
</comment>
<evidence type="ECO:0000256" key="1">
    <source>
        <dbReference type="ARBA" id="ARBA00001946"/>
    </source>
</evidence>
<protein>
    <recommendedName>
        <fullName evidence="4">Terpene synthase</fullName>
        <ecNumber evidence="4">4.2.3.-</ecNumber>
    </recommendedName>
</protein>